<protein>
    <submittedName>
        <fullName evidence="1">Uncharacterized protein</fullName>
    </submittedName>
</protein>
<accession>A0A1H3S4W1</accession>
<organism evidence="1 2">
    <name type="scientific">Herbiconiux ginsengi</name>
    <dbReference type="NCBI Taxonomy" id="381665"/>
    <lineage>
        <taxon>Bacteria</taxon>
        <taxon>Bacillati</taxon>
        <taxon>Actinomycetota</taxon>
        <taxon>Actinomycetes</taxon>
        <taxon>Micrococcales</taxon>
        <taxon>Microbacteriaceae</taxon>
        <taxon>Herbiconiux</taxon>
    </lineage>
</organism>
<gene>
    <name evidence="1" type="ORF">SAMN05216554_3285</name>
</gene>
<reference evidence="1 2" key="1">
    <citation type="submission" date="2016-10" db="EMBL/GenBank/DDBJ databases">
        <authorList>
            <person name="de Groot N.N."/>
        </authorList>
    </citation>
    <scope>NUCLEOTIDE SEQUENCE [LARGE SCALE GENOMIC DNA]</scope>
    <source>
        <strain evidence="1 2">CGMCC 4.3491</strain>
    </source>
</reference>
<evidence type="ECO:0000313" key="1">
    <source>
        <dbReference type="EMBL" id="SDZ32605.1"/>
    </source>
</evidence>
<evidence type="ECO:0000313" key="2">
    <source>
        <dbReference type="Proteomes" id="UP000198891"/>
    </source>
</evidence>
<dbReference type="OrthoDB" id="9801642at2"/>
<dbReference type="STRING" id="381665.SAMN05216554_3285"/>
<dbReference type="AlphaFoldDB" id="A0A1H3S4W1"/>
<keyword evidence="2" id="KW-1185">Reference proteome</keyword>
<sequence>MGFGESVESVSRQFGHPIALSTSEDVELRAFSTQGHDGVLDVVEASYVVRGDEEGRVQPSVWTWLANGISQEEAAVNHGVTHHISHLAEFRAGTRVPDSDETDRLHQTLVESPRTSTVLEIEGASTMGAVFTLDAWTYSSSDLGATFVTVAGPGWFVTCPLRLRAV</sequence>
<name>A0A1H3S4W1_9MICO</name>
<dbReference type="EMBL" id="FNPZ01000003">
    <property type="protein sequence ID" value="SDZ32605.1"/>
    <property type="molecule type" value="Genomic_DNA"/>
</dbReference>
<proteinExistence type="predicted"/>
<dbReference type="Proteomes" id="UP000198891">
    <property type="component" value="Unassembled WGS sequence"/>
</dbReference>
<dbReference type="RefSeq" id="WP_092555692.1">
    <property type="nucleotide sequence ID" value="NZ_FNPZ01000003.1"/>
</dbReference>